<evidence type="ECO:0000256" key="1">
    <source>
        <dbReference type="SAM" id="MobiDB-lite"/>
    </source>
</evidence>
<dbReference type="GO" id="GO:0044545">
    <property type="term" value="C:NSL complex"/>
    <property type="evidence" value="ECO:0007669"/>
    <property type="project" value="TreeGrafter"/>
</dbReference>
<feature type="compositionally biased region" description="Basic and acidic residues" evidence="1">
    <location>
        <begin position="713"/>
        <end position="724"/>
    </location>
</feature>
<feature type="compositionally biased region" description="Pro residues" evidence="1">
    <location>
        <begin position="133"/>
        <end position="147"/>
    </location>
</feature>
<feature type="compositionally biased region" description="Basic residues" evidence="1">
    <location>
        <begin position="480"/>
        <end position="491"/>
    </location>
</feature>
<name>A0A6G1SI61_9ACAR</name>
<feature type="compositionally biased region" description="Low complexity" evidence="1">
    <location>
        <begin position="47"/>
        <end position="72"/>
    </location>
</feature>
<feature type="region of interest" description="Disordered" evidence="1">
    <location>
        <begin position="38"/>
        <end position="72"/>
    </location>
</feature>
<dbReference type="AlphaFoldDB" id="A0A6G1SI61"/>
<proteinExistence type="predicted"/>
<feature type="domain" description="PEHE" evidence="2">
    <location>
        <begin position="655"/>
        <end position="724"/>
    </location>
</feature>
<dbReference type="PROSITE" id="PS52052">
    <property type="entry name" value="PEHE"/>
    <property type="match status" value="1"/>
</dbReference>
<feature type="region of interest" description="Disordered" evidence="1">
    <location>
        <begin position="100"/>
        <end position="149"/>
    </location>
</feature>
<dbReference type="GO" id="GO:0035035">
    <property type="term" value="F:histone acetyltransferase binding"/>
    <property type="evidence" value="ECO:0007669"/>
    <property type="project" value="TreeGrafter"/>
</dbReference>
<feature type="region of interest" description="Disordered" evidence="1">
    <location>
        <begin position="683"/>
        <end position="724"/>
    </location>
</feature>
<feature type="compositionally biased region" description="Polar residues" evidence="1">
    <location>
        <begin position="121"/>
        <end position="132"/>
    </location>
</feature>
<dbReference type="PANTHER" id="PTHR22443:SF18">
    <property type="entry name" value="NON-SPECIFIC LETHAL 1, ISOFORM M"/>
    <property type="match status" value="1"/>
</dbReference>
<feature type="compositionally biased region" description="Basic and acidic residues" evidence="1">
    <location>
        <begin position="697"/>
        <end position="706"/>
    </location>
</feature>
<evidence type="ECO:0000259" key="2">
    <source>
        <dbReference type="PROSITE" id="PS52052"/>
    </source>
</evidence>
<feature type="region of interest" description="Disordered" evidence="1">
    <location>
        <begin position="479"/>
        <end position="512"/>
    </location>
</feature>
<organism evidence="3">
    <name type="scientific">Aceria tosichella</name>
    <name type="common">wheat curl mite</name>
    <dbReference type="NCBI Taxonomy" id="561515"/>
    <lineage>
        <taxon>Eukaryota</taxon>
        <taxon>Metazoa</taxon>
        <taxon>Ecdysozoa</taxon>
        <taxon>Arthropoda</taxon>
        <taxon>Chelicerata</taxon>
        <taxon>Arachnida</taxon>
        <taxon>Acari</taxon>
        <taxon>Acariformes</taxon>
        <taxon>Trombidiformes</taxon>
        <taxon>Prostigmata</taxon>
        <taxon>Eupodina</taxon>
        <taxon>Eriophyoidea</taxon>
        <taxon>Eriophyidae</taxon>
        <taxon>Eriophyinae</taxon>
        <taxon>Aceriini</taxon>
        <taxon>Aceria</taxon>
    </lineage>
</organism>
<feature type="compositionally biased region" description="Polar residues" evidence="1">
    <location>
        <begin position="589"/>
        <end position="606"/>
    </location>
</feature>
<dbReference type="InterPro" id="IPR029332">
    <property type="entry name" value="PEHE_dom"/>
</dbReference>
<dbReference type="InterPro" id="IPR026180">
    <property type="entry name" value="NSL1"/>
</dbReference>
<feature type="compositionally biased region" description="Low complexity" evidence="1">
    <location>
        <begin position="492"/>
        <end position="503"/>
    </location>
</feature>
<feature type="region of interest" description="Disordered" evidence="1">
    <location>
        <begin position="574"/>
        <end position="627"/>
    </location>
</feature>
<feature type="compositionally biased region" description="Low complexity" evidence="1">
    <location>
        <begin position="100"/>
        <end position="120"/>
    </location>
</feature>
<protein>
    <submittedName>
        <fullName evidence="3">KAT8 regulatory NSL complex subunit 1</fullName>
    </submittedName>
</protein>
<dbReference type="Gene3D" id="6.10.250.3170">
    <property type="match status" value="1"/>
</dbReference>
<evidence type="ECO:0000313" key="3">
    <source>
        <dbReference type="EMBL" id="MDE49603.1"/>
    </source>
</evidence>
<reference evidence="3" key="1">
    <citation type="submission" date="2018-10" db="EMBL/GenBank/DDBJ databases">
        <title>Transcriptome assembly of Aceria tosichella (Wheat curl mite) Type 2.</title>
        <authorList>
            <person name="Scully E.D."/>
            <person name="Geib S.M."/>
            <person name="Palmer N.A."/>
            <person name="Gupta A.K."/>
            <person name="Sarath G."/>
            <person name="Tatineni S."/>
        </authorList>
    </citation>
    <scope>NUCLEOTIDE SEQUENCE</scope>
    <source>
        <strain evidence="3">LincolnNE</strain>
    </source>
</reference>
<accession>A0A6G1SI61</accession>
<gene>
    <name evidence="3" type="primary">KANSL1</name>
    <name evidence="3" type="ORF">g.4775</name>
</gene>
<sequence>MDLLEGKLQRLRELRALQCCKHIDREIKSWLNNIEQPLPPPPPPPALTATTTTATTTPIATTGTTQTTTTPTLIATTITPIITNEATNATETIDQATTTTTATDPAALSTASSLSIPTPSVTDIATHNNRTAPSPPPTPPPPPPPTLPIKEEKIEVDQAPSATTATTTITTTKPTTKTSSKAYLTKEEIGAHDEKTIGCFLANLKHLESLDSDATESTSSNDSYDELEGFSHVEIPPKKIIQYPYMKSHYPSNNASAQRQQRMSTSSLTQLNHQSNLLGQRRASHQHSLVDGVAHSSSMNASDGSGAHMSDLKQKAIWKWAKERSRLASKWTWLQAQIADLEFRVRGQNESLMHARVRKVQPIPQILPESTCSRTVPLNKDFRQRRLIKSSQILSDSSKSSVKFSHVPCVCSSLPQTIAPCLSCKGRYNYLKQSEGENVPLLERASLLDPGCHPVLSFPDDITLGSQLTYLLRQETVIRKPTKGKPGRKKGSTSANLANAAAANDDKQGNKYVNKKGKFYQNISNRQTGHAQPGHHLKNPSQTMIASNKLKRKYRKHSNNTNYDSNNWFNGNYHAHGNNSTKRNKRIRSASSMNESSLHSDSSNPCRPNHFTNNNTARTVTRRRRSEQSAYDIDNIVIPFSVAATTRVEILEYKEIMTPSWRVWENGTCLNDTNNVANELPEDVEDTSDEAYIQRHTKGEHEEKKRFSLKPPPKNESHNAVPRE</sequence>
<dbReference type="EMBL" id="GGYP01004832">
    <property type="protein sequence ID" value="MDE49603.1"/>
    <property type="molecule type" value="Transcribed_RNA"/>
</dbReference>
<dbReference type="PANTHER" id="PTHR22443">
    <property type="entry name" value="NON-SPECIFIC LETHAL 1, ISOFORM M"/>
    <property type="match status" value="1"/>
</dbReference>